<dbReference type="KEGG" id="jre:109011999"/>
<dbReference type="OrthoDB" id="1938551at2759"/>
<evidence type="ECO:0000313" key="1">
    <source>
        <dbReference type="Proteomes" id="UP000235220"/>
    </source>
</evidence>
<dbReference type="Proteomes" id="UP000235220">
    <property type="component" value="Chromosome 5"/>
</dbReference>
<dbReference type="PANTHER" id="PTHR46890">
    <property type="entry name" value="NON-LTR RETROLELEMENT REVERSE TRANSCRIPTASE-LIKE PROTEIN-RELATED"/>
    <property type="match status" value="1"/>
</dbReference>
<reference evidence="2" key="1">
    <citation type="submission" date="2025-08" db="UniProtKB">
        <authorList>
            <consortium name="RefSeq"/>
        </authorList>
    </citation>
    <scope>IDENTIFICATION</scope>
    <source>
        <tissue evidence="2">Leaves</tissue>
    </source>
</reference>
<organism evidence="1 2">
    <name type="scientific">Juglans regia</name>
    <name type="common">English walnut</name>
    <dbReference type="NCBI Taxonomy" id="51240"/>
    <lineage>
        <taxon>Eukaryota</taxon>
        <taxon>Viridiplantae</taxon>
        <taxon>Streptophyta</taxon>
        <taxon>Embryophyta</taxon>
        <taxon>Tracheophyta</taxon>
        <taxon>Spermatophyta</taxon>
        <taxon>Magnoliopsida</taxon>
        <taxon>eudicotyledons</taxon>
        <taxon>Gunneridae</taxon>
        <taxon>Pentapetalae</taxon>
        <taxon>rosids</taxon>
        <taxon>fabids</taxon>
        <taxon>Fagales</taxon>
        <taxon>Juglandaceae</taxon>
        <taxon>Juglans</taxon>
    </lineage>
</organism>
<dbReference type="GeneID" id="109011999"/>
<keyword evidence="1" id="KW-1185">Reference proteome</keyword>
<accession>A0A2I4GYL5</accession>
<proteinExistence type="predicted"/>
<evidence type="ECO:0000313" key="2">
    <source>
        <dbReference type="RefSeq" id="XP_018848995.1"/>
    </source>
</evidence>
<gene>
    <name evidence="2" type="primary">LOC109011999</name>
</gene>
<sequence>MANSHRSSNAIESLHSGTQVLSSPLKLQNHIVHHYKTLIIEPACWRPKLDALSFEAIDSQSMSVLERPFDEDEIYKVISGMAKDKASSPDDFSMGFFQSCWDIMTGDVMQKHKASIIEDFRLISLLSGVYKIISKVLANRLSPVLEHIISKPQNAFLRRRQILDSVLIANECLDHRLREGGSVMEAFSQMVQAAVGGGFLHGFQCQGLSESWYVQDGSGGCGLKYPQFSKPFGL</sequence>
<dbReference type="STRING" id="51240.A0A2I4GYL5"/>
<dbReference type="PANTHER" id="PTHR46890:SF49">
    <property type="entry name" value="RNA-DIRECTED DNA POLYMERASE"/>
    <property type="match status" value="1"/>
</dbReference>
<dbReference type="InterPro" id="IPR052343">
    <property type="entry name" value="Retrotransposon-Effector_Assoc"/>
</dbReference>
<protein>
    <submittedName>
        <fullName evidence="2">Uncharacterized protein LOC109011999</fullName>
    </submittedName>
</protein>
<name>A0A2I4GYL5_JUGRE</name>
<dbReference type="Gramene" id="Jr05_04130_p1">
    <property type="protein sequence ID" value="cds.Jr05_04130_p1"/>
    <property type="gene ID" value="Jr05_04130"/>
</dbReference>
<dbReference type="AlphaFoldDB" id="A0A2I4GYL5"/>
<dbReference type="RefSeq" id="XP_018848995.1">
    <property type="nucleotide sequence ID" value="XM_018993450.1"/>
</dbReference>